<dbReference type="RefSeq" id="WP_037271198.1">
    <property type="nucleotide sequence ID" value="NZ_KN293978.2"/>
</dbReference>
<name>A0A0A0HKW4_9RHOB</name>
<dbReference type="OrthoDB" id="7859692at2"/>
<protein>
    <submittedName>
        <fullName evidence="2">Uncharacterized protein</fullName>
    </submittedName>
</protein>
<evidence type="ECO:0000256" key="1">
    <source>
        <dbReference type="SAM" id="Phobius"/>
    </source>
</evidence>
<dbReference type="EMBL" id="AONH01000007">
    <property type="protein sequence ID" value="KGM88477.1"/>
    <property type="molecule type" value="Genomic_DNA"/>
</dbReference>
<dbReference type="Proteomes" id="UP000030021">
    <property type="component" value="Unassembled WGS sequence"/>
</dbReference>
<feature type="transmembrane region" description="Helical" evidence="1">
    <location>
        <begin position="6"/>
        <end position="24"/>
    </location>
</feature>
<keyword evidence="1" id="KW-1133">Transmembrane helix</keyword>
<organism evidence="2 3">
    <name type="scientific">Roseovarius mucosus DSM 17069</name>
    <dbReference type="NCBI Taxonomy" id="1288298"/>
    <lineage>
        <taxon>Bacteria</taxon>
        <taxon>Pseudomonadati</taxon>
        <taxon>Pseudomonadota</taxon>
        <taxon>Alphaproteobacteria</taxon>
        <taxon>Rhodobacterales</taxon>
        <taxon>Roseobacteraceae</taxon>
        <taxon>Roseovarius</taxon>
    </lineage>
</organism>
<dbReference type="PATRIC" id="fig|1288298.3.peg.1320"/>
<dbReference type="eggNOG" id="ENOG503323Z">
    <property type="taxonomic scope" value="Bacteria"/>
</dbReference>
<gene>
    <name evidence="2" type="ORF">rosmuc_01308</name>
</gene>
<comment type="caution">
    <text evidence="2">The sequence shown here is derived from an EMBL/GenBank/DDBJ whole genome shotgun (WGS) entry which is preliminary data.</text>
</comment>
<evidence type="ECO:0000313" key="3">
    <source>
        <dbReference type="Proteomes" id="UP000030021"/>
    </source>
</evidence>
<dbReference type="STRING" id="215743.ROSMUCSMR3_00518"/>
<proteinExistence type="predicted"/>
<reference evidence="2 3" key="1">
    <citation type="submission" date="2013-01" db="EMBL/GenBank/DDBJ databases">
        <authorList>
            <person name="Fiebig A."/>
            <person name="Goeker M."/>
            <person name="Klenk H.-P.P."/>
        </authorList>
    </citation>
    <scope>NUCLEOTIDE SEQUENCE [LARGE SCALE GENOMIC DNA]</scope>
    <source>
        <strain evidence="2 3">DSM 17069</strain>
    </source>
</reference>
<accession>A0A0A0HKW4</accession>
<dbReference type="HOGENOM" id="CLU_1843641_0_0_5"/>
<sequence length="130" mass="14089">MPLSILLPMVVLGIAGIAVLLHVLGLSRRATLSDAAAARAAWLREFPEDSPIRVILCHDHSAALIETARGRGVVWPMGADTTARYLNGARIRQRKTGLTLDLPDYTAPRIRLTLAPDEAASWCALLEARV</sequence>
<dbReference type="AlphaFoldDB" id="A0A0A0HKW4"/>
<evidence type="ECO:0000313" key="2">
    <source>
        <dbReference type="EMBL" id="KGM88477.1"/>
    </source>
</evidence>
<keyword evidence="1" id="KW-0812">Transmembrane</keyword>
<keyword evidence="1" id="KW-0472">Membrane</keyword>